<name>A0A5E4PL42_9COXI</name>
<dbReference type="EMBL" id="LR699120">
    <property type="protein sequence ID" value="VVC76946.1"/>
    <property type="molecule type" value="Genomic_DNA"/>
</dbReference>
<keyword evidence="2" id="KW-1185">Reference proteome</keyword>
<dbReference type="AlphaFoldDB" id="A0A5E4PL42"/>
<sequence length="121" mass="13984">MTMQKKVMTSIKLQKKLHQRLQQRIIEDGYGMRGKSKWIIESIESLLTLSDYPTLVDIAEDMDQLSDMVSIRVPETLMVRIEQAIVHVRKQYPKLEGVKSNLIRASIMQRLLRQSASVTEA</sequence>
<accession>A0A5E4PL42</accession>
<gene>
    <name evidence="1" type="ORF">AQUSIP_22730</name>
</gene>
<reference evidence="1 2" key="1">
    <citation type="submission" date="2019-08" db="EMBL/GenBank/DDBJ databases">
        <authorList>
            <person name="Guy L."/>
        </authorList>
    </citation>
    <scope>NUCLEOTIDE SEQUENCE [LARGE SCALE GENOMIC DNA]</scope>
    <source>
        <strain evidence="1 2">SGT-108</strain>
    </source>
</reference>
<evidence type="ECO:0000313" key="2">
    <source>
        <dbReference type="Proteomes" id="UP000324194"/>
    </source>
</evidence>
<organism evidence="1 2">
    <name type="scientific">Aquicella siphonis</name>
    <dbReference type="NCBI Taxonomy" id="254247"/>
    <lineage>
        <taxon>Bacteria</taxon>
        <taxon>Pseudomonadati</taxon>
        <taxon>Pseudomonadota</taxon>
        <taxon>Gammaproteobacteria</taxon>
        <taxon>Legionellales</taxon>
        <taxon>Coxiellaceae</taxon>
        <taxon>Aquicella</taxon>
    </lineage>
</organism>
<protein>
    <submittedName>
        <fullName evidence="1">Uncharacterized protein</fullName>
    </submittedName>
</protein>
<proteinExistence type="predicted"/>
<dbReference type="KEGG" id="asip:AQUSIP_22730"/>
<evidence type="ECO:0000313" key="1">
    <source>
        <dbReference type="EMBL" id="VVC76946.1"/>
    </source>
</evidence>
<dbReference type="Proteomes" id="UP000324194">
    <property type="component" value="Chromosome 2"/>
</dbReference>